<comment type="caution">
    <text evidence="2">The sequence shown here is derived from an EMBL/GenBank/DDBJ whole genome shotgun (WGS) entry which is preliminary data.</text>
</comment>
<organism evidence="2 3">
    <name type="scientific">Lepraria finkii</name>
    <dbReference type="NCBI Taxonomy" id="1340010"/>
    <lineage>
        <taxon>Eukaryota</taxon>
        <taxon>Fungi</taxon>
        <taxon>Dikarya</taxon>
        <taxon>Ascomycota</taxon>
        <taxon>Pezizomycotina</taxon>
        <taxon>Lecanoromycetes</taxon>
        <taxon>OSLEUM clade</taxon>
        <taxon>Lecanoromycetidae</taxon>
        <taxon>Lecanorales</taxon>
        <taxon>Lecanorineae</taxon>
        <taxon>Stereocaulaceae</taxon>
        <taxon>Lepraria</taxon>
    </lineage>
</organism>
<dbReference type="Proteomes" id="UP001590951">
    <property type="component" value="Unassembled WGS sequence"/>
</dbReference>
<protein>
    <submittedName>
        <fullName evidence="2">Uncharacterized protein</fullName>
    </submittedName>
</protein>
<accession>A0ABR4AZ03</accession>
<sequence>MEEASDATISSTMKRKFAHPANDDTDDAESDDATFSKKLACEAEEAVGNSAFLN</sequence>
<reference evidence="2 3" key="1">
    <citation type="submission" date="2024-09" db="EMBL/GenBank/DDBJ databases">
        <title>Rethinking Asexuality: The Enigmatic Case of Functional Sexual Genes in Lepraria (Stereocaulaceae).</title>
        <authorList>
            <person name="Doellman M."/>
            <person name="Sun Y."/>
            <person name="Barcenas-Pena A."/>
            <person name="Lumbsch H.T."/>
            <person name="Grewe F."/>
        </authorList>
    </citation>
    <scope>NUCLEOTIDE SEQUENCE [LARGE SCALE GENOMIC DNA]</scope>
    <source>
        <strain evidence="2 3">Grewe 0041</strain>
    </source>
</reference>
<feature type="region of interest" description="Disordered" evidence="1">
    <location>
        <begin position="1"/>
        <end position="33"/>
    </location>
</feature>
<feature type="compositionally biased region" description="Acidic residues" evidence="1">
    <location>
        <begin position="23"/>
        <end position="32"/>
    </location>
</feature>
<proteinExistence type="predicted"/>
<evidence type="ECO:0000313" key="3">
    <source>
        <dbReference type="Proteomes" id="UP001590951"/>
    </source>
</evidence>
<evidence type="ECO:0000256" key="1">
    <source>
        <dbReference type="SAM" id="MobiDB-lite"/>
    </source>
</evidence>
<name>A0ABR4AZ03_9LECA</name>
<keyword evidence="3" id="KW-1185">Reference proteome</keyword>
<dbReference type="EMBL" id="JBHFEH010000041">
    <property type="protein sequence ID" value="KAL2050887.1"/>
    <property type="molecule type" value="Genomic_DNA"/>
</dbReference>
<gene>
    <name evidence="2" type="ORF">ABVK25_008785</name>
</gene>
<evidence type="ECO:0000313" key="2">
    <source>
        <dbReference type="EMBL" id="KAL2050887.1"/>
    </source>
</evidence>